<evidence type="ECO:0000256" key="1">
    <source>
        <dbReference type="SAM" id="Phobius"/>
    </source>
</evidence>
<dbReference type="Proteomes" id="UP000704068">
    <property type="component" value="Unassembled WGS sequence"/>
</dbReference>
<dbReference type="EMBL" id="JABZGR010000014">
    <property type="protein sequence ID" value="MBF0970497.1"/>
    <property type="molecule type" value="Genomic_DNA"/>
</dbReference>
<evidence type="ECO:0000313" key="3">
    <source>
        <dbReference type="Proteomes" id="UP000704068"/>
    </source>
</evidence>
<name>A0A929WZB3_9BACT</name>
<feature type="transmembrane region" description="Helical" evidence="1">
    <location>
        <begin position="55"/>
        <end position="74"/>
    </location>
</feature>
<feature type="transmembrane region" description="Helical" evidence="1">
    <location>
        <begin position="268"/>
        <end position="286"/>
    </location>
</feature>
<feature type="transmembrane region" description="Helical" evidence="1">
    <location>
        <begin position="243"/>
        <end position="261"/>
    </location>
</feature>
<feature type="transmembrane region" description="Helical" evidence="1">
    <location>
        <begin position="20"/>
        <end position="43"/>
    </location>
</feature>
<feature type="transmembrane region" description="Helical" evidence="1">
    <location>
        <begin position="306"/>
        <end position="326"/>
    </location>
</feature>
<dbReference type="AlphaFoldDB" id="A0A929WZB3"/>
<keyword evidence="1" id="KW-0472">Membrane</keyword>
<proteinExistence type="predicted"/>
<organism evidence="2 3">
    <name type="scientific">Alloprevotella tannerae</name>
    <dbReference type="NCBI Taxonomy" id="76122"/>
    <lineage>
        <taxon>Bacteria</taxon>
        <taxon>Pseudomonadati</taxon>
        <taxon>Bacteroidota</taxon>
        <taxon>Bacteroidia</taxon>
        <taxon>Bacteroidales</taxon>
        <taxon>Prevotellaceae</taxon>
        <taxon>Alloprevotella</taxon>
    </lineage>
</organism>
<feature type="transmembrane region" description="Helical" evidence="1">
    <location>
        <begin position="81"/>
        <end position="104"/>
    </location>
</feature>
<keyword evidence="1" id="KW-1133">Transmembrane helix</keyword>
<feature type="transmembrane region" description="Helical" evidence="1">
    <location>
        <begin position="165"/>
        <end position="189"/>
    </location>
</feature>
<sequence length="335" mass="38139">MDMSTLQNSTLDKSRRKLYVWRTIASFLIVLFAMPLGHALMLLMEHYLAPSTVHVAGFLLGLAGLIIVIVGVFVRGDTRQTLLGLLGGLLFWTGWVEFLFLYYAHRYGVHPELVNGVVSTTSTYVDGISTTVMHINGQLVNSMSEPWVKDAMATRPEYLILSASFGFWMMMMVMYIFSTRNGCLFITWIQKVCFRSKRQAIAPHPMTRHTSIVTFMEVNMMLWASYLLLMFCYDKNFLGDHHPVTFMVGAFCLVGSILMFWKQLRLSAWGANLRMAYATVIVFWVPVEILGRIDFFKEFWVEPQEYAVPLLIILAAFIGLGIYIVVKSRSGASRS</sequence>
<keyword evidence="1" id="KW-0812">Transmembrane</keyword>
<gene>
    <name evidence="2" type="ORF">HXK21_05595</name>
</gene>
<accession>A0A929WZB3</accession>
<feature type="transmembrane region" description="Helical" evidence="1">
    <location>
        <begin position="210"/>
        <end position="231"/>
    </location>
</feature>
<comment type="caution">
    <text evidence="2">The sequence shown here is derived from an EMBL/GenBank/DDBJ whole genome shotgun (WGS) entry which is preliminary data.</text>
</comment>
<dbReference type="RefSeq" id="WP_303763966.1">
    <property type="nucleotide sequence ID" value="NZ_JABZGR010000014.1"/>
</dbReference>
<evidence type="ECO:0000313" key="2">
    <source>
        <dbReference type="EMBL" id="MBF0970497.1"/>
    </source>
</evidence>
<protein>
    <submittedName>
        <fullName evidence="2">Uncharacterized protein</fullName>
    </submittedName>
</protein>
<reference evidence="2" key="1">
    <citation type="submission" date="2020-04" db="EMBL/GenBank/DDBJ databases">
        <title>Deep metagenomics examines the oral microbiome during advanced dental caries in children, revealing novel taxa and co-occurrences with host molecules.</title>
        <authorList>
            <person name="Baker J.L."/>
            <person name="Morton J.T."/>
            <person name="Dinis M."/>
            <person name="Alvarez R."/>
            <person name="Tran N.C."/>
            <person name="Knight R."/>
            <person name="Edlund A."/>
        </authorList>
    </citation>
    <scope>NUCLEOTIDE SEQUENCE</scope>
    <source>
        <strain evidence="2">JCVI_34_bin.1</strain>
    </source>
</reference>